<dbReference type="GO" id="GO:0002098">
    <property type="term" value="P:tRNA wobble uridine modification"/>
    <property type="evidence" value="ECO:0007669"/>
    <property type="project" value="TreeGrafter"/>
</dbReference>
<proteinExistence type="inferred from homology"/>
<reference evidence="6" key="1">
    <citation type="submission" date="2020-06" db="EMBL/GenBank/DDBJ databases">
        <title>Draft genome of Bugula neritina, a colonial animal packing powerful symbionts and potential medicines.</title>
        <authorList>
            <person name="Rayko M."/>
        </authorList>
    </citation>
    <scope>NUCLEOTIDE SEQUENCE [LARGE SCALE GENOMIC DNA]</scope>
    <source>
        <strain evidence="6">Kwan_BN1</strain>
    </source>
</reference>
<dbReference type="GO" id="GO:0005829">
    <property type="term" value="C:cytosol"/>
    <property type="evidence" value="ECO:0007669"/>
    <property type="project" value="TreeGrafter"/>
</dbReference>
<dbReference type="GO" id="GO:0050660">
    <property type="term" value="F:flavin adenine dinucleotide binding"/>
    <property type="evidence" value="ECO:0007669"/>
    <property type="project" value="InterPro"/>
</dbReference>
<keyword evidence="4" id="KW-0274">FAD</keyword>
<evidence type="ECO:0000313" key="6">
    <source>
        <dbReference type="EMBL" id="KAF6020192.1"/>
    </source>
</evidence>
<dbReference type="PANTHER" id="PTHR11806">
    <property type="entry name" value="GLUCOSE INHIBITED DIVISION PROTEIN A"/>
    <property type="match status" value="1"/>
</dbReference>
<evidence type="ECO:0000256" key="3">
    <source>
        <dbReference type="ARBA" id="ARBA00022630"/>
    </source>
</evidence>
<dbReference type="InterPro" id="IPR020595">
    <property type="entry name" value="MnmG-rel_CS"/>
</dbReference>
<keyword evidence="3" id="KW-0285">Flavoprotein</keyword>
<feature type="domain" description="MnmG N-terminal" evidence="5">
    <location>
        <begin position="14"/>
        <end position="343"/>
    </location>
</feature>
<dbReference type="OrthoDB" id="3329at2759"/>
<dbReference type="Gene3D" id="3.50.50.60">
    <property type="entry name" value="FAD/NAD(P)-binding domain"/>
    <property type="match status" value="2"/>
</dbReference>
<comment type="cofactor">
    <cofactor evidence="1">
        <name>FAD</name>
        <dbReference type="ChEBI" id="CHEBI:57692"/>
    </cofactor>
</comment>
<dbReference type="Pfam" id="PF01134">
    <property type="entry name" value="GIDA"/>
    <property type="match status" value="1"/>
</dbReference>
<accession>A0A7J7J1Y2</accession>
<dbReference type="PROSITE" id="PS01280">
    <property type="entry name" value="GIDA_1"/>
    <property type="match status" value="1"/>
</dbReference>
<dbReference type="AlphaFoldDB" id="A0A7J7J1Y2"/>
<protein>
    <submittedName>
        <fullName evidence="6">MTO1</fullName>
    </submittedName>
</protein>
<comment type="caution">
    <text evidence="6">The sequence shown here is derived from an EMBL/GenBank/DDBJ whole genome shotgun (WGS) entry which is preliminary data.</text>
</comment>
<evidence type="ECO:0000259" key="5">
    <source>
        <dbReference type="Pfam" id="PF01134"/>
    </source>
</evidence>
<keyword evidence="7" id="KW-1185">Reference proteome</keyword>
<comment type="similarity">
    <text evidence="2">Belongs to the MnmG family.</text>
</comment>
<dbReference type="Proteomes" id="UP000593567">
    <property type="component" value="Unassembled WGS sequence"/>
</dbReference>
<name>A0A7J7J1Y2_BUGNE</name>
<evidence type="ECO:0000256" key="2">
    <source>
        <dbReference type="ARBA" id="ARBA00007653"/>
    </source>
</evidence>
<dbReference type="EMBL" id="VXIV02003190">
    <property type="protein sequence ID" value="KAF6020192.1"/>
    <property type="molecule type" value="Genomic_DNA"/>
</dbReference>
<evidence type="ECO:0000256" key="1">
    <source>
        <dbReference type="ARBA" id="ARBA00001974"/>
    </source>
</evidence>
<dbReference type="GO" id="GO:0030488">
    <property type="term" value="P:tRNA methylation"/>
    <property type="evidence" value="ECO:0007669"/>
    <property type="project" value="TreeGrafter"/>
</dbReference>
<dbReference type="InterPro" id="IPR002218">
    <property type="entry name" value="MnmG-rel"/>
</dbReference>
<dbReference type="SUPFAM" id="SSF51905">
    <property type="entry name" value="FAD/NAD(P)-binding domain"/>
    <property type="match status" value="1"/>
</dbReference>
<evidence type="ECO:0000256" key="4">
    <source>
        <dbReference type="ARBA" id="ARBA00022827"/>
    </source>
</evidence>
<sequence length="366" mass="40827">MCVTKYHLNCSVVYKSGVQYKILNRKKGPAVWGLRAQIDRKLYKQLIQETLLSYPRLTVMEGSVENLLLHQSDVDTNTHTCKGIILGDGNAIEASKVIITTGTFLRGAINIGLETRSAGRMGDEPSVGLAKIIEDCGFRMGRMRTGTPPRIDKSTIDFSKCQIMRGDDNPTPFSFMNSKVFIEPSQQMLCHMTHTNKNTHKIIEDTMHLNYHIREESGTAPRYCPSIESKILKFKDKNSHQIWLEPEGFDAPLIYPQGLSCTMPAEYQQQLVNTIVGLEEAKITQPGYGVEYDYIDPRQLKQTLETKLIHSLYFAGQINGTTGYEEAAAQGLVAGVNAACSVLDCPPLLLNRTDSYIGVLIDDLTT</sequence>
<dbReference type="PANTHER" id="PTHR11806:SF0">
    <property type="entry name" value="PROTEIN MTO1 HOMOLOG, MITOCHONDRIAL"/>
    <property type="match status" value="1"/>
</dbReference>
<evidence type="ECO:0000313" key="7">
    <source>
        <dbReference type="Proteomes" id="UP000593567"/>
    </source>
</evidence>
<dbReference type="InterPro" id="IPR036188">
    <property type="entry name" value="FAD/NAD-bd_sf"/>
</dbReference>
<gene>
    <name evidence="6" type="ORF">EB796_021510</name>
</gene>
<dbReference type="PROSITE" id="PS01281">
    <property type="entry name" value="GIDA_2"/>
    <property type="match status" value="1"/>
</dbReference>
<organism evidence="6 7">
    <name type="scientific">Bugula neritina</name>
    <name type="common">Brown bryozoan</name>
    <name type="synonym">Sertularia neritina</name>
    <dbReference type="NCBI Taxonomy" id="10212"/>
    <lineage>
        <taxon>Eukaryota</taxon>
        <taxon>Metazoa</taxon>
        <taxon>Spiralia</taxon>
        <taxon>Lophotrochozoa</taxon>
        <taxon>Bryozoa</taxon>
        <taxon>Gymnolaemata</taxon>
        <taxon>Cheilostomatida</taxon>
        <taxon>Flustrina</taxon>
        <taxon>Buguloidea</taxon>
        <taxon>Bugulidae</taxon>
        <taxon>Bugula</taxon>
    </lineage>
</organism>
<dbReference type="InterPro" id="IPR040131">
    <property type="entry name" value="MnmG_N"/>
</dbReference>